<keyword evidence="2" id="KW-0732">Signal</keyword>
<name>A0A482A4P3_TRICY</name>
<evidence type="ECO:0000256" key="2">
    <source>
        <dbReference type="SAM" id="SignalP"/>
    </source>
</evidence>
<dbReference type="EMBL" id="MH644085">
    <property type="protein sequence ID" value="QBL07845.1"/>
    <property type="molecule type" value="mRNA"/>
</dbReference>
<feature type="compositionally biased region" description="Basic and acidic residues" evidence="1">
    <location>
        <begin position="260"/>
        <end position="272"/>
    </location>
</feature>
<accession>A0A482A4P3</accession>
<reference evidence="3" key="1">
    <citation type="journal article" date="2019" name="BMC Genomics">
        <title>De novo transcriptome assembly of the cubomedusa Tripedalia cystophora, including the analysis of a set of genes involved in peptidergic neurotransmission.</title>
        <authorList>
            <person name="Nielsen S.K."/>
            <person name="Koch T.L."/>
            <person name="Hauser F."/>
            <person name="Garm A."/>
            <person name="Grimmelikhuijzen C.J."/>
        </authorList>
    </citation>
    <scope>NUCLEOTIDE SEQUENCE</scope>
</reference>
<feature type="signal peptide" evidence="2">
    <location>
        <begin position="1"/>
        <end position="27"/>
    </location>
</feature>
<evidence type="ECO:0000256" key="1">
    <source>
        <dbReference type="SAM" id="MobiDB-lite"/>
    </source>
</evidence>
<proteinExistence type="evidence at transcript level"/>
<dbReference type="AlphaFoldDB" id="A0A482A4P3"/>
<feature type="region of interest" description="Disordered" evidence="1">
    <location>
        <begin position="260"/>
        <end position="279"/>
    </location>
</feature>
<sequence>MSKEFLILQRILWLTLIALAFTWKVAAVSAKTNTKSEIYENWATNQETENQDPVSQDVSCEGELCLYGNRQLARRKVLKGKTVCGQGGCVFDPQAKAIDQELDAAEMDTYGVQYNHLPRDSSCKGQMCWFRGRREKLSASDIQERLLAQLSFLRELNRREMRVSNEKKAEDEEGCTGQMCWFRGKKEYEGKEGKSSCVGQMCWFRGKRGMNKKDSNSCTGQMCWFRGKRNLHTKESGLKKSLGKKKRCTGQMCWFRGGRSSDPKEVDELKERQRGKRTQKENMCTGQMCWFRGRKELQAQQMGCKGQMCWFRGKRNAKKESKN</sequence>
<evidence type="ECO:0000313" key="3">
    <source>
        <dbReference type="EMBL" id="QBL07845.1"/>
    </source>
</evidence>
<organism evidence="3">
    <name type="scientific">Tripedalia cystophora</name>
    <name type="common">Mangrove box jellyfish</name>
    <dbReference type="NCBI Taxonomy" id="6141"/>
    <lineage>
        <taxon>Eukaryota</taxon>
        <taxon>Metazoa</taxon>
        <taxon>Cnidaria</taxon>
        <taxon>Cubozoa</taxon>
        <taxon>Carybdeida</taxon>
        <taxon>Tripedaliidae</taxon>
        <taxon>Tripedalia</taxon>
    </lineage>
</organism>
<feature type="chain" id="PRO_5019854919" evidence="2">
    <location>
        <begin position="28"/>
        <end position="323"/>
    </location>
</feature>
<protein>
    <submittedName>
        <fullName evidence="3">FRamide</fullName>
    </submittedName>
</protein>